<evidence type="ECO:0000313" key="3">
    <source>
        <dbReference type="Proteomes" id="UP000635726"/>
    </source>
</evidence>
<protein>
    <submittedName>
        <fullName evidence="2">Transcriptional regulator</fullName>
    </submittedName>
</protein>
<reference evidence="2" key="2">
    <citation type="submission" date="2020-09" db="EMBL/GenBank/DDBJ databases">
        <authorList>
            <person name="Sun Q."/>
            <person name="Ohkuma M."/>
        </authorList>
    </citation>
    <scope>NUCLEOTIDE SEQUENCE</scope>
    <source>
        <strain evidence="2">JCM 14371</strain>
    </source>
</reference>
<comment type="caution">
    <text evidence="2">The sequence shown here is derived from an EMBL/GenBank/DDBJ whole genome shotgun (WGS) entry which is preliminary data.</text>
</comment>
<reference evidence="2" key="1">
    <citation type="journal article" date="2014" name="Int. J. Syst. Evol. Microbiol.">
        <title>Complete genome sequence of Corynebacterium casei LMG S-19264T (=DSM 44701T), isolated from a smear-ripened cheese.</title>
        <authorList>
            <consortium name="US DOE Joint Genome Institute (JGI-PGF)"/>
            <person name="Walter F."/>
            <person name="Albersmeier A."/>
            <person name="Kalinowski J."/>
            <person name="Ruckert C."/>
        </authorList>
    </citation>
    <scope>NUCLEOTIDE SEQUENCE</scope>
    <source>
        <strain evidence="2">JCM 14371</strain>
    </source>
</reference>
<organism evidence="2 3">
    <name type="scientific">Deinococcus aquiradiocola</name>
    <dbReference type="NCBI Taxonomy" id="393059"/>
    <lineage>
        <taxon>Bacteria</taxon>
        <taxon>Thermotogati</taxon>
        <taxon>Deinococcota</taxon>
        <taxon>Deinococci</taxon>
        <taxon>Deinococcales</taxon>
        <taxon>Deinococcaceae</taxon>
        <taxon>Deinococcus</taxon>
    </lineage>
</organism>
<sequence length="181" mass="19910">MTHSPTAPSPDTTAAPQTPALPGHARRPVRLAAEIDGDFVVFIIGFRIRQWWRLDVWLPVFLAMPRMLTELARQPELGLLGGQNAGLTLIQYWRSTEHLNAYARAREHQHLPAWRAFNLKARAAAGAVGIWHETYRVAAGQYEAVYVDMPASGLGRAGRLVPATGRRETAAGRLSGEPTPS</sequence>
<gene>
    <name evidence="2" type="ORF">GCM10008939_30120</name>
</gene>
<dbReference type="Pfam" id="PF13826">
    <property type="entry name" value="Monooxy_af470-like"/>
    <property type="match status" value="1"/>
</dbReference>
<dbReference type="InterPro" id="IPR025444">
    <property type="entry name" value="Monooxy_af470"/>
</dbReference>
<proteinExistence type="predicted"/>
<dbReference type="Proteomes" id="UP000635726">
    <property type="component" value="Unassembled WGS sequence"/>
</dbReference>
<dbReference type="AlphaFoldDB" id="A0A917UTL5"/>
<feature type="compositionally biased region" description="Low complexity" evidence="1">
    <location>
        <begin position="1"/>
        <end position="22"/>
    </location>
</feature>
<keyword evidence="3" id="KW-1185">Reference proteome</keyword>
<feature type="region of interest" description="Disordered" evidence="1">
    <location>
        <begin position="1"/>
        <end position="23"/>
    </location>
</feature>
<dbReference type="EMBL" id="BMOE01000012">
    <property type="protein sequence ID" value="GGJ84204.1"/>
    <property type="molecule type" value="Genomic_DNA"/>
</dbReference>
<evidence type="ECO:0000256" key="1">
    <source>
        <dbReference type="SAM" id="MobiDB-lite"/>
    </source>
</evidence>
<dbReference type="RefSeq" id="WP_188964123.1">
    <property type="nucleotide sequence ID" value="NZ_BMOE01000012.1"/>
</dbReference>
<name>A0A917UTL5_9DEIO</name>
<evidence type="ECO:0000313" key="2">
    <source>
        <dbReference type="EMBL" id="GGJ84204.1"/>
    </source>
</evidence>
<accession>A0A917UTL5</accession>